<keyword evidence="1" id="KW-0597">Phosphoprotein</keyword>
<evidence type="ECO:0000256" key="4">
    <source>
        <dbReference type="ARBA" id="ARBA00022777"/>
    </source>
</evidence>
<dbReference type="PROSITE" id="PS50109">
    <property type="entry name" value="HIS_KIN"/>
    <property type="match status" value="1"/>
</dbReference>
<dbReference type="GO" id="GO:0005524">
    <property type="term" value="F:ATP binding"/>
    <property type="evidence" value="ECO:0007669"/>
    <property type="project" value="UniProtKB-KW"/>
</dbReference>
<evidence type="ECO:0000313" key="10">
    <source>
        <dbReference type="Proteomes" id="UP000245934"/>
    </source>
</evidence>
<keyword evidence="3" id="KW-0547">Nucleotide-binding</keyword>
<dbReference type="Pfam" id="PF02518">
    <property type="entry name" value="HATPase_c"/>
    <property type="match status" value="1"/>
</dbReference>
<comment type="caution">
    <text evidence="9">The sequence shown here is derived from an EMBL/GenBank/DDBJ whole genome shotgun (WGS) entry which is preliminary data.</text>
</comment>
<feature type="region of interest" description="Disordered" evidence="7">
    <location>
        <begin position="1"/>
        <end position="20"/>
    </location>
</feature>
<dbReference type="InterPro" id="IPR036890">
    <property type="entry name" value="HATPase_C_sf"/>
</dbReference>
<keyword evidence="2" id="KW-0808">Transferase</keyword>
<feature type="domain" description="Histidine kinase" evidence="8">
    <location>
        <begin position="161"/>
        <end position="358"/>
    </location>
</feature>
<evidence type="ECO:0000259" key="8">
    <source>
        <dbReference type="PROSITE" id="PS50109"/>
    </source>
</evidence>
<evidence type="ECO:0000256" key="3">
    <source>
        <dbReference type="ARBA" id="ARBA00022741"/>
    </source>
</evidence>
<protein>
    <recommendedName>
        <fullName evidence="8">Histidine kinase domain-containing protein</fullName>
    </recommendedName>
</protein>
<dbReference type="InterPro" id="IPR005467">
    <property type="entry name" value="His_kinase_dom"/>
</dbReference>
<sequence length="366" mass="41687">MYKTNPEDAYNQVNREGTKPKEPVHSWELLLEPGISWIVWRQDSDILFSLPENNGNSVSVSEVKSIESVFPPDIAFVVHEEISNAQEMNPGQTRTISLALPGSDHGWSGILCRLVDGRFFLIWSGQAAEEYEPEFCDINEHIRSERAVRKANEKLNFFNGIVRHDIANLIMGITGYLDIVNELNTDEEIRLLVKKSRNLSERVRRVIELTRSYQDFGTRPPSYIEAAQVVLRILHRREFSGIIEAEVELQDLYVYVDRMFDEVIYEIVRNSIQYGGNGVRIRFSCAAGTEGITLIIEDNGPGIHPDEKVRIFSRNYADRKGYGLYLAAEILDVTGVTIKETGVFGEGVRFEMFFPTDTAHFGNNFV</sequence>
<evidence type="ECO:0000256" key="7">
    <source>
        <dbReference type="SAM" id="MobiDB-lite"/>
    </source>
</evidence>
<evidence type="ECO:0000256" key="5">
    <source>
        <dbReference type="ARBA" id="ARBA00022840"/>
    </source>
</evidence>
<dbReference type="GO" id="GO:0000160">
    <property type="term" value="P:phosphorelay signal transduction system"/>
    <property type="evidence" value="ECO:0007669"/>
    <property type="project" value="UniProtKB-KW"/>
</dbReference>
<evidence type="ECO:0000256" key="2">
    <source>
        <dbReference type="ARBA" id="ARBA00022679"/>
    </source>
</evidence>
<keyword evidence="5" id="KW-0067">ATP-binding</keyword>
<dbReference type="EMBL" id="QGMZ01000049">
    <property type="protein sequence ID" value="PWR70079.1"/>
    <property type="molecule type" value="Genomic_DNA"/>
</dbReference>
<evidence type="ECO:0000256" key="6">
    <source>
        <dbReference type="ARBA" id="ARBA00023012"/>
    </source>
</evidence>
<keyword evidence="4" id="KW-0418">Kinase</keyword>
<dbReference type="SMART" id="SM00387">
    <property type="entry name" value="HATPase_c"/>
    <property type="match status" value="1"/>
</dbReference>
<evidence type="ECO:0000256" key="1">
    <source>
        <dbReference type="ARBA" id="ARBA00022553"/>
    </source>
</evidence>
<dbReference type="GO" id="GO:0016301">
    <property type="term" value="F:kinase activity"/>
    <property type="evidence" value="ECO:0007669"/>
    <property type="project" value="UniProtKB-KW"/>
</dbReference>
<name>A0A2V2MRS0_9EURY</name>
<dbReference type="AlphaFoldDB" id="A0A2V2MRS0"/>
<accession>A0A2V2MRS0</accession>
<organism evidence="9 10">
    <name type="scientific">Methanospirillum stamsii</name>
    <dbReference type="NCBI Taxonomy" id="1277351"/>
    <lineage>
        <taxon>Archaea</taxon>
        <taxon>Methanobacteriati</taxon>
        <taxon>Methanobacteriota</taxon>
        <taxon>Stenosarchaea group</taxon>
        <taxon>Methanomicrobia</taxon>
        <taxon>Methanomicrobiales</taxon>
        <taxon>Methanospirillaceae</taxon>
        <taxon>Methanospirillum</taxon>
    </lineage>
</organism>
<proteinExistence type="predicted"/>
<keyword evidence="6" id="KW-0902">Two-component regulatory system</keyword>
<dbReference type="PANTHER" id="PTHR43065">
    <property type="entry name" value="SENSOR HISTIDINE KINASE"/>
    <property type="match status" value="1"/>
</dbReference>
<keyword evidence="10" id="KW-1185">Reference proteome</keyword>
<dbReference type="SUPFAM" id="SSF55874">
    <property type="entry name" value="ATPase domain of HSP90 chaperone/DNA topoisomerase II/histidine kinase"/>
    <property type="match status" value="1"/>
</dbReference>
<dbReference type="PANTHER" id="PTHR43065:SF10">
    <property type="entry name" value="PEROXIDE STRESS-ACTIVATED HISTIDINE KINASE MAK3"/>
    <property type="match status" value="1"/>
</dbReference>
<evidence type="ECO:0000313" key="9">
    <source>
        <dbReference type="EMBL" id="PWR70079.1"/>
    </source>
</evidence>
<dbReference type="InterPro" id="IPR003594">
    <property type="entry name" value="HATPase_dom"/>
</dbReference>
<reference evidence="9 10" key="1">
    <citation type="submission" date="2018-05" db="EMBL/GenBank/DDBJ databases">
        <title>Draft genome of Methanospirillum stamsii Pt1.</title>
        <authorList>
            <person name="Dueholm M.S."/>
            <person name="Nielsen P.H."/>
            <person name="Bakmann L.F."/>
            <person name="Otzen D.E."/>
        </authorList>
    </citation>
    <scope>NUCLEOTIDE SEQUENCE [LARGE SCALE GENOMIC DNA]</scope>
    <source>
        <strain evidence="9 10">Pt1</strain>
    </source>
</reference>
<dbReference type="Gene3D" id="3.30.565.10">
    <property type="entry name" value="Histidine kinase-like ATPase, C-terminal domain"/>
    <property type="match status" value="1"/>
</dbReference>
<gene>
    <name evidence="9" type="ORF">DLD82_16660</name>
</gene>
<dbReference type="Proteomes" id="UP000245934">
    <property type="component" value="Unassembled WGS sequence"/>
</dbReference>